<dbReference type="EMBL" id="BRXW01000113">
    <property type="protein sequence ID" value="GMI07613.1"/>
    <property type="molecule type" value="Genomic_DNA"/>
</dbReference>
<dbReference type="SMART" id="SM00564">
    <property type="entry name" value="PQQ"/>
    <property type="match status" value="3"/>
</dbReference>
<accession>A0A9W7FAI6</accession>
<dbReference type="InterPro" id="IPR018391">
    <property type="entry name" value="PQQ_b-propeller_rpt"/>
</dbReference>
<evidence type="ECO:0000259" key="2">
    <source>
        <dbReference type="Pfam" id="PF13360"/>
    </source>
</evidence>
<name>A0A9W7FAI6_9STRA</name>
<reference evidence="4" key="1">
    <citation type="journal article" date="2023" name="Commun. Biol.">
        <title>Genome analysis of Parmales, the sister group of diatoms, reveals the evolutionary specialization of diatoms from phago-mixotrophs to photoautotrophs.</title>
        <authorList>
            <person name="Ban H."/>
            <person name="Sato S."/>
            <person name="Yoshikawa S."/>
            <person name="Yamada K."/>
            <person name="Nakamura Y."/>
            <person name="Ichinomiya M."/>
            <person name="Sato N."/>
            <person name="Blanc-Mathieu R."/>
            <person name="Endo H."/>
            <person name="Kuwata A."/>
            <person name="Ogata H."/>
        </authorList>
    </citation>
    <scope>NUCLEOTIDE SEQUENCE [LARGE SCALE GENOMIC DNA]</scope>
    <source>
        <strain evidence="4">NIES 3700</strain>
    </source>
</reference>
<dbReference type="SUPFAM" id="SSF50998">
    <property type="entry name" value="Quinoprotein alcohol dehydrogenase-like"/>
    <property type="match status" value="1"/>
</dbReference>
<feature type="signal peptide" evidence="1">
    <location>
        <begin position="1"/>
        <end position="18"/>
    </location>
</feature>
<dbReference type="InterPro" id="IPR002372">
    <property type="entry name" value="PQQ_rpt_dom"/>
</dbReference>
<dbReference type="AlphaFoldDB" id="A0A9W7FAI6"/>
<dbReference type="InterPro" id="IPR011047">
    <property type="entry name" value="Quinoprotein_ADH-like_sf"/>
</dbReference>
<sequence>MRASITLFVSCAASVATSSPFPSPQLLSKISVGCHHWGKDCPVPGFAGTDSSPSLVGEDSGRIAIGSYDGSIHILSSQNGSELALLEGGGEDSPSYDPVTTSITVWGGLKGSTIINYDSATLKENWRTNAPIDNVATAGSGFGYIYAGTAEGTSSVFYSLDIETGATKWKYSAASEMWGTLGPLITPAMVCVGVGGDANFLLNKHSKLVCLDHNGTTLHETETGGRQIQSRPSIGRNVIYVGDYDSCLYAVDRGMGGVVAKHCLGSLGGYNSVVEGSTVVRTDDDGLEHVIFDSWNGNVYSLSLDGATFKVDWKTNLGDSKLGGGGAASTPFVSNEALFVGGPTGVWSLVVATGEVLWFYETGEQCGSSPTVWESKVGIGCEDGYFYLFSTEAAKQD</sequence>
<gene>
    <name evidence="3" type="ORF">TrLO_g8280</name>
</gene>
<dbReference type="Proteomes" id="UP001165122">
    <property type="component" value="Unassembled WGS sequence"/>
</dbReference>
<evidence type="ECO:0000313" key="4">
    <source>
        <dbReference type="Proteomes" id="UP001165122"/>
    </source>
</evidence>
<feature type="chain" id="PRO_5040945021" description="Pyrrolo-quinoline quinone repeat domain-containing protein" evidence="1">
    <location>
        <begin position="19"/>
        <end position="397"/>
    </location>
</feature>
<evidence type="ECO:0000313" key="3">
    <source>
        <dbReference type="EMBL" id="GMI07613.1"/>
    </source>
</evidence>
<keyword evidence="4" id="KW-1185">Reference proteome</keyword>
<feature type="domain" description="Pyrrolo-quinoline quinone repeat" evidence="2">
    <location>
        <begin position="110"/>
        <end position="289"/>
    </location>
</feature>
<proteinExistence type="predicted"/>
<dbReference type="PANTHER" id="PTHR34512">
    <property type="entry name" value="CELL SURFACE PROTEIN"/>
    <property type="match status" value="1"/>
</dbReference>
<comment type="caution">
    <text evidence="3">The sequence shown here is derived from an EMBL/GenBank/DDBJ whole genome shotgun (WGS) entry which is preliminary data.</text>
</comment>
<evidence type="ECO:0000256" key="1">
    <source>
        <dbReference type="SAM" id="SignalP"/>
    </source>
</evidence>
<keyword evidence="1" id="KW-0732">Signal</keyword>
<dbReference type="Gene3D" id="2.130.10.10">
    <property type="entry name" value="YVTN repeat-like/Quinoprotein amine dehydrogenase"/>
    <property type="match status" value="2"/>
</dbReference>
<organism evidence="3 4">
    <name type="scientific">Triparma laevis f. longispina</name>
    <dbReference type="NCBI Taxonomy" id="1714387"/>
    <lineage>
        <taxon>Eukaryota</taxon>
        <taxon>Sar</taxon>
        <taxon>Stramenopiles</taxon>
        <taxon>Ochrophyta</taxon>
        <taxon>Bolidophyceae</taxon>
        <taxon>Parmales</taxon>
        <taxon>Triparmaceae</taxon>
        <taxon>Triparma</taxon>
    </lineage>
</organism>
<dbReference type="OrthoDB" id="190618at2759"/>
<protein>
    <recommendedName>
        <fullName evidence="2">Pyrrolo-quinoline quinone repeat domain-containing protein</fullName>
    </recommendedName>
</protein>
<dbReference type="PANTHER" id="PTHR34512:SF30">
    <property type="entry name" value="OUTER MEMBRANE PROTEIN ASSEMBLY FACTOR BAMB"/>
    <property type="match status" value="1"/>
</dbReference>
<dbReference type="Pfam" id="PF13360">
    <property type="entry name" value="PQQ_2"/>
    <property type="match status" value="1"/>
</dbReference>
<dbReference type="InterPro" id="IPR015943">
    <property type="entry name" value="WD40/YVTN_repeat-like_dom_sf"/>
</dbReference>